<protein>
    <submittedName>
        <fullName evidence="2">Uncharacterized protein</fullName>
    </submittedName>
</protein>
<accession>A0A914WKH0</accession>
<organism evidence="1 2">
    <name type="scientific">Plectus sambesii</name>
    <dbReference type="NCBI Taxonomy" id="2011161"/>
    <lineage>
        <taxon>Eukaryota</taxon>
        <taxon>Metazoa</taxon>
        <taxon>Ecdysozoa</taxon>
        <taxon>Nematoda</taxon>
        <taxon>Chromadorea</taxon>
        <taxon>Plectida</taxon>
        <taxon>Plectina</taxon>
        <taxon>Plectoidea</taxon>
        <taxon>Plectidae</taxon>
        <taxon>Plectus</taxon>
    </lineage>
</organism>
<reference evidence="2" key="1">
    <citation type="submission" date="2022-11" db="UniProtKB">
        <authorList>
            <consortium name="WormBaseParasite"/>
        </authorList>
    </citation>
    <scope>IDENTIFICATION</scope>
</reference>
<sequence length="135" mass="14797">MAACSLAINYPTDMLQKPSNLVRGEQIADTMVRLPCLLPSSLLRLSLRFASSSVACVLVNFDEFGDATVRASCRVIADRLTSEARSADRFSRLRTAADLPTALKDADCHCAPQYATLRVFLPPLDADLYDRPTDC</sequence>
<name>A0A914WKH0_9BILA</name>
<dbReference type="Proteomes" id="UP000887566">
    <property type="component" value="Unplaced"/>
</dbReference>
<evidence type="ECO:0000313" key="2">
    <source>
        <dbReference type="WBParaSite" id="PSAMB.scaffold43size100268.g1211.t1"/>
    </source>
</evidence>
<keyword evidence="1" id="KW-1185">Reference proteome</keyword>
<dbReference type="WBParaSite" id="PSAMB.scaffold43size100268.g1211.t1">
    <property type="protein sequence ID" value="PSAMB.scaffold43size100268.g1211.t1"/>
    <property type="gene ID" value="PSAMB.scaffold43size100268.g1211"/>
</dbReference>
<dbReference type="AlphaFoldDB" id="A0A914WKH0"/>
<proteinExistence type="predicted"/>
<evidence type="ECO:0000313" key="1">
    <source>
        <dbReference type="Proteomes" id="UP000887566"/>
    </source>
</evidence>